<dbReference type="InterPro" id="IPR002777">
    <property type="entry name" value="PFD_beta-like"/>
</dbReference>
<dbReference type="FunFam" id="1.10.287.370:FF:000002">
    <property type="entry name" value="Prefoldin subunit 2"/>
    <property type="match status" value="1"/>
</dbReference>
<gene>
    <name evidence="5" type="ORF">BGZ80_001743</name>
</gene>
<organism evidence="5 6">
    <name type="scientific">Entomortierella chlamydospora</name>
    <dbReference type="NCBI Taxonomy" id="101097"/>
    <lineage>
        <taxon>Eukaryota</taxon>
        <taxon>Fungi</taxon>
        <taxon>Fungi incertae sedis</taxon>
        <taxon>Mucoromycota</taxon>
        <taxon>Mortierellomycotina</taxon>
        <taxon>Mortierellomycetes</taxon>
        <taxon>Mortierellales</taxon>
        <taxon>Mortierellaceae</taxon>
        <taxon>Entomortierella</taxon>
    </lineage>
</organism>
<dbReference type="Proteomes" id="UP000703661">
    <property type="component" value="Unassembled WGS sequence"/>
</dbReference>
<dbReference type="GO" id="GO:0051082">
    <property type="term" value="F:unfolded protein binding"/>
    <property type="evidence" value="ECO:0007669"/>
    <property type="project" value="InterPro"/>
</dbReference>
<dbReference type="GO" id="GO:0006457">
    <property type="term" value="P:protein folding"/>
    <property type="evidence" value="ECO:0007669"/>
    <property type="project" value="InterPro"/>
</dbReference>
<dbReference type="Gene3D" id="1.10.287.370">
    <property type="match status" value="1"/>
</dbReference>
<dbReference type="PROSITE" id="PS50053">
    <property type="entry name" value="UBIQUITIN_2"/>
    <property type="match status" value="1"/>
</dbReference>
<dbReference type="Pfam" id="PF01920">
    <property type="entry name" value="Prefoldin_2"/>
    <property type="match status" value="1"/>
</dbReference>
<dbReference type="GO" id="GO:0051087">
    <property type="term" value="F:protein-folding chaperone binding"/>
    <property type="evidence" value="ECO:0007669"/>
    <property type="project" value="InterPro"/>
</dbReference>
<dbReference type="EMBL" id="JAAAID010001400">
    <property type="protein sequence ID" value="KAG0010159.1"/>
    <property type="molecule type" value="Genomic_DNA"/>
</dbReference>
<feature type="region of interest" description="Disordered" evidence="3">
    <location>
        <begin position="1"/>
        <end position="21"/>
    </location>
</feature>
<evidence type="ECO:0000259" key="4">
    <source>
        <dbReference type="PROSITE" id="PS50053"/>
    </source>
</evidence>
<dbReference type="Gene3D" id="3.10.20.90">
    <property type="entry name" value="Phosphatidylinositol 3-kinase Catalytic Subunit, Chain A, domain 1"/>
    <property type="match status" value="1"/>
</dbReference>
<evidence type="ECO:0000256" key="3">
    <source>
        <dbReference type="SAM" id="MobiDB-lite"/>
    </source>
</evidence>
<evidence type="ECO:0000256" key="1">
    <source>
        <dbReference type="ARBA" id="ARBA00008045"/>
    </source>
</evidence>
<protein>
    <recommendedName>
        <fullName evidence="4">Ubiquitin-like domain-containing protein</fullName>
    </recommendedName>
</protein>
<dbReference type="InterPro" id="IPR000626">
    <property type="entry name" value="Ubiquitin-like_dom"/>
</dbReference>
<keyword evidence="2" id="KW-0143">Chaperone</keyword>
<feature type="domain" description="Ubiquitin-like" evidence="4">
    <location>
        <begin position="154"/>
        <end position="206"/>
    </location>
</feature>
<reference evidence="5" key="1">
    <citation type="journal article" date="2020" name="Fungal Divers.">
        <title>Resolving the Mortierellaceae phylogeny through synthesis of multi-gene phylogenetics and phylogenomics.</title>
        <authorList>
            <person name="Vandepol N."/>
            <person name="Liber J."/>
            <person name="Desiro A."/>
            <person name="Na H."/>
            <person name="Kennedy M."/>
            <person name="Barry K."/>
            <person name="Grigoriev I.V."/>
            <person name="Miller A.N."/>
            <person name="O'Donnell K."/>
            <person name="Stajich J.E."/>
            <person name="Bonito G."/>
        </authorList>
    </citation>
    <scope>NUCLEOTIDE SEQUENCE</scope>
    <source>
        <strain evidence="5">NRRL 2769</strain>
    </source>
</reference>
<evidence type="ECO:0000256" key="2">
    <source>
        <dbReference type="ARBA" id="ARBA00023186"/>
    </source>
</evidence>
<dbReference type="InterPro" id="IPR003103">
    <property type="entry name" value="BAG_domain"/>
</dbReference>
<comment type="caution">
    <text evidence="5">The sequence shown here is derived from an EMBL/GenBank/DDBJ whole genome shotgun (WGS) entry which is preliminary data.</text>
</comment>
<dbReference type="SUPFAM" id="SSF54236">
    <property type="entry name" value="Ubiquitin-like"/>
    <property type="match status" value="1"/>
</dbReference>
<keyword evidence="6" id="KW-1185">Reference proteome</keyword>
<accession>A0A9P6SXJ9</accession>
<sequence>MSSSGSSSSAAASKRPSDQELTQTYNTMKSELNQLAQKIGELETESDEHTLVVETITPLDPERKCFRLVGGVLVERTIKEVLPALKTNQEGIKTVTMQLVQKYKSKEDEFMAFQKKYNIQKKEKAMTVLNIKWGREKKAIDFKDRTLADVKLGELRQKCHEWTKVPIGGLTLIYAGATMKDDNAPLSCFGIKPNGQIAMMGTRPTKSDIRTLTTNGDPEEYAVIVRIQTSLQKAMDLAAEHFPRYQQAVEDYIHSNPGPVNLNQETLPPARKALQDAYTLLSENFLQALLVFDGAVCKPDFEVARGTRREAVKETQKLLDVIDELNARVKACDRGQATQAQVQQ</sequence>
<evidence type="ECO:0000313" key="6">
    <source>
        <dbReference type="Proteomes" id="UP000703661"/>
    </source>
</evidence>
<evidence type="ECO:0000313" key="5">
    <source>
        <dbReference type="EMBL" id="KAG0010159.1"/>
    </source>
</evidence>
<dbReference type="Pfam" id="PF02179">
    <property type="entry name" value="BAG"/>
    <property type="match status" value="1"/>
</dbReference>
<dbReference type="InterPro" id="IPR036533">
    <property type="entry name" value="BAG_dom_sf"/>
</dbReference>
<dbReference type="InterPro" id="IPR027235">
    <property type="entry name" value="PFD2"/>
</dbReference>
<dbReference type="GO" id="GO:0016272">
    <property type="term" value="C:prefoldin complex"/>
    <property type="evidence" value="ECO:0007669"/>
    <property type="project" value="InterPro"/>
</dbReference>
<dbReference type="InterPro" id="IPR009053">
    <property type="entry name" value="Prefoldin"/>
</dbReference>
<proteinExistence type="inferred from homology"/>
<dbReference type="Gene3D" id="1.20.58.120">
    <property type="entry name" value="BAG domain"/>
    <property type="match status" value="1"/>
</dbReference>
<feature type="compositionally biased region" description="Low complexity" evidence="3">
    <location>
        <begin position="1"/>
        <end position="13"/>
    </location>
</feature>
<comment type="similarity">
    <text evidence="1">Belongs to the prefoldin subunit beta family.</text>
</comment>
<dbReference type="InterPro" id="IPR029071">
    <property type="entry name" value="Ubiquitin-like_domsf"/>
</dbReference>
<dbReference type="SUPFAM" id="SSF46579">
    <property type="entry name" value="Prefoldin"/>
    <property type="match status" value="1"/>
</dbReference>
<dbReference type="AlphaFoldDB" id="A0A9P6SXJ9"/>
<name>A0A9P6SXJ9_9FUNG</name>
<dbReference type="SUPFAM" id="SSF63491">
    <property type="entry name" value="BAG domain"/>
    <property type="match status" value="1"/>
</dbReference>
<dbReference type="PANTHER" id="PTHR13303">
    <property type="entry name" value="PREFOLDIN SUBUNIT 2"/>
    <property type="match status" value="1"/>
</dbReference>
<dbReference type="CDD" id="cd23163">
    <property type="entry name" value="Prefoldin_2"/>
    <property type="match status" value="1"/>
</dbReference>